<dbReference type="SUPFAM" id="SSF54631">
    <property type="entry name" value="CBS-domain pair"/>
    <property type="match status" value="1"/>
</dbReference>
<dbReference type="RefSeq" id="WP_071863995.1">
    <property type="nucleotide sequence ID" value="NZ_JBHLVQ010000010.1"/>
</dbReference>
<name>A0A1L8R9N3_9ENTE</name>
<reference evidence="3 5" key="2">
    <citation type="submission" date="2015-08" db="EMBL/GenBank/DDBJ databases">
        <title>Enterococcus genome sequence.</title>
        <authorList>
            <person name="Acedo J.Z."/>
            <person name="Vederas J.C."/>
        </authorList>
    </citation>
    <scope>NUCLEOTIDE SEQUENCE [LARGE SCALE GENOMIC DNA]</scope>
    <source>
        <strain evidence="3 5">49</strain>
    </source>
</reference>
<evidence type="ECO:0000313" key="2">
    <source>
        <dbReference type="EMBL" id="OJG16432.1"/>
    </source>
</evidence>
<dbReference type="EMBL" id="LHUG01000001">
    <property type="protein sequence ID" value="PAB02003.1"/>
    <property type="molecule type" value="Genomic_DNA"/>
</dbReference>
<dbReference type="Proteomes" id="UP000216797">
    <property type="component" value="Unassembled WGS sequence"/>
</dbReference>
<dbReference type="Gene3D" id="3.10.580.10">
    <property type="entry name" value="CBS-domain"/>
    <property type="match status" value="1"/>
</dbReference>
<reference evidence="2 4" key="1">
    <citation type="submission" date="2014-12" db="EMBL/GenBank/DDBJ databases">
        <title>Draft genome sequences of 29 type strains of Enterococci.</title>
        <authorList>
            <person name="Zhong Z."/>
            <person name="Sun Z."/>
            <person name="Liu W."/>
            <person name="Zhang W."/>
            <person name="Zhang H."/>
        </authorList>
    </citation>
    <scope>NUCLEOTIDE SEQUENCE [LARGE SCALE GENOMIC DNA]</scope>
    <source>
        <strain evidence="2 4">DSM 21207</strain>
    </source>
</reference>
<dbReference type="Proteomes" id="UP000182835">
    <property type="component" value="Unassembled WGS sequence"/>
</dbReference>
<dbReference type="Pfam" id="PF00571">
    <property type="entry name" value="CBS"/>
    <property type="match status" value="1"/>
</dbReference>
<protein>
    <recommendedName>
        <fullName evidence="1">CBS domain-containing protein</fullName>
    </recommendedName>
</protein>
<gene>
    <name evidence="3" type="ORF">AKL21_00365</name>
    <name evidence="2" type="ORF">RU96_GL001174</name>
</gene>
<evidence type="ECO:0000313" key="5">
    <source>
        <dbReference type="Proteomes" id="UP000216797"/>
    </source>
</evidence>
<comment type="caution">
    <text evidence="2">The sequence shown here is derived from an EMBL/GenBank/DDBJ whole genome shotgun (WGS) entry which is preliminary data.</text>
</comment>
<dbReference type="AlphaFoldDB" id="A0A1L8R9N3"/>
<proteinExistence type="predicted"/>
<feature type="domain" description="CBS" evidence="1">
    <location>
        <begin position="179"/>
        <end position="227"/>
    </location>
</feature>
<organism evidence="2 4">
    <name type="scientific">Enterococcus canintestini</name>
    <dbReference type="NCBI Taxonomy" id="317010"/>
    <lineage>
        <taxon>Bacteria</taxon>
        <taxon>Bacillati</taxon>
        <taxon>Bacillota</taxon>
        <taxon>Bacilli</taxon>
        <taxon>Lactobacillales</taxon>
        <taxon>Enterococcaceae</taxon>
        <taxon>Enterococcus</taxon>
    </lineage>
</organism>
<sequence length="229" mass="26302">MASNADIFLASFNRINKWLKEKLNHPQNMGFSEMVRRLSRQPEFLANDYVDDLLQMAQLRNAIVHDQISTDFVIAEPNDWVVKRITTIEQALLKPELVLPRFGKNVTGFEITLPIKEILKTIAHKRYSQFPLYEKGVFKGLITLRALGYWFAKESLKGEIVLENRLAEELLIEDGKVTNYQFVTGKTTVAEVENMFHQNTLLEAILITRDGDPNGNLLGIIRPRDLFTV</sequence>
<evidence type="ECO:0000313" key="3">
    <source>
        <dbReference type="EMBL" id="PAB02003.1"/>
    </source>
</evidence>
<dbReference type="InterPro" id="IPR046342">
    <property type="entry name" value="CBS_dom_sf"/>
</dbReference>
<evidence type="ECO:0000313" key="4">
    <source>
        <dbReference type="Proteomes" id="UP000182835"/>
    </source>
</evidence>
<accession>A0A1L8R9N3</accession>
<keyword evidence="5" id="KW-1185">Reference proteome</keyword>
<evidence type="ECO:0000259" key="1">
    <source>
        <dbReference type="Pfam" id="PF00571"/>
    </source>
</evidence>
<dbReference type="EMBL" id="JXKG01000002">
    <property type="protein sequence ID" value="OJG16432.1"/>
    <property type="molecule type" value="Genomic_DNA"/>
</dbReference>
<dbReference type="OrthoDB" id="49104at2"/>
<dbReference type="InterPro" id="IPR000644">
    <property type="entry name" value="CBS_dom"/>
</dbReference>
<dbReference type="STRING" id="317010.RU96_GL001174"/>